<dbReference type="AlphaFoldDB" id="F7VAP7"/>
<reference evidence="1 2" key="1">
    <citation type="journal article" date="2011" name="Biochem. Biophys. Res. Commun.">
        <title>Increased number of Arginine-based salt bridges contributes to the thermotolerance of thermotolerant acetic acid bacteria, Acetobacter tropicalis SKU1100.</title>
        <authorList>
            <person name="Matsutani M."/>
            <person name="Hirakawa H."/>
            <person name="Nishikura M."/>
            <person name="Soemphol W."/>
            <person name="Ali I.A.I."/>
            <person name="Yakushi T."/>
            <person name="Matsushita K."/>
        </authorList>
    </citation>
    <scope>NUCLEOTIDE SEQUENCE [LARGE SCALE GENOMIC DNA]</scope>
    <source>
        <strain evidence="1 2">NBRC 101654</strain>
    </source>
</reference>
<dbReference type="Proteomes" id="UP000004319">
    <property type="component" value="Unassembled WGS sequence"/>
</dbReference>
<evidence type="ECO:0000313" key="1">
    <source>
        <dbReference type="EMBL" id="GAA07442.1"/>
    </source>
</evidence>
<proteinExistence type="predicted"/>
<gene>
    <name evidence="1" type="ORF">ATPR_0446</name>
</gene>
<organism evidence="1 2">
    <name type="scientific">Acetobacter tropicalis NBRC 101654</name>
    <dbReference type="NCBI Taxonomy" id="749388"/>
    <lineage>
        <taxon>Bacteria</taxon>
        <taxon>Pseudomonadati</taxon>
        <taxon>Pseudomonadota</taxon>
        <taxon>Alphaproteobacteria</taxon>
        <taxon>Acetobacterales</taxon>
        <taxon>Acetobacteraceae</taxon>
        <taxon>Acetobacter</taxon>
    </lineage>
</organism>
<name>F7VAP7_9PROT</name>
<comment type="caution">
    <text evidence="1">The sequence shown here is derived from an EMBL/GenBank/DDBJ whole genome shotgun (WGS) entry which is preliminary data.</text>
</comment>
<protein>
    <submittedName>
        <fullName evidence="1">Uncharacterized protein</fullName>
    </submittedName>
</protein>
<dbReference type="EMBL" id="BABS01000008">
    <property type="protein sequence ID" value="GAA07442.1"/>
    <property type="molecule type" value="Genomic_DNA"/>
</dbReference>
<evidence type="ECO:0000313" key="2">
    <source>
        <dbReference type="Proteomes" id="UP000004319"/>
    </source>
</evidence>
<accession>F7VAP7</accession>
<sequence length="59" mass="6570">MADQPLRAECTKKHTIEIVVIEKAASGSRSSLSFLTKLGIRQADSFVISRHMQPEREGN</sequence>